<dbReference type="AlphaFoldDB" id="A0A7J6W8I0"/>
<feature type="domain" description="DNA2/NAM7 helicase-like C-terminal" evidence="3">
    <location>
        <begin position="253"/>
        <end position="359"/>
    </location>
</feature>
<accession>A0A7J6W8I0</accession>
<dbReference type="InterPro" id="IPR027417">
    <property type="entry name" value="P-loop_NTPase"/>
</dbReference>
<dbReference type="InterPro" id="IPR045055">
    <property type="entry name" value="DNA2/NAM7-like"/>
</dbReference>
<feature type="domain" description="DNA2/NAM7 helicase helicase" evidence="2">
    <location>
        <begin position="47"/>
        <end position="239"/>
    </location>
</feature>
<dbReference type="Pfam" id="PF13086">
    <property type="entry name" value="AAA_11"/>
    <property type="match status" value="1"/>
</dbReference>
<evidence type="ECO:0000256" key="1">
    <source>
        <dbReference type="SAM" id="MobiDB-lite"/>
    </source>
</evidence>
<evidence type="ECO:0000259" key="3">
    <source>
        <dbReference type="Pfam" id="PF13087"/>
    </source>
</evidence>
<dbReference type="GO" id="GO:0004386">
    <property type="term" value="F:helicase activity"/>
    <property type="evidence" value="ECO:0007669"/>
    <property type="project" value="InterPro"/>
</dbReference>
<dbReference type="InterPro" id="IPR041679">
    <property type="entry name" value="DNA2/NAM7-like_C"/>
</dbReference>
<dbReference type="CDD" id="cd18808">
    <property type="entry name" value="SF1_C_Upf1"/>
    <property type="match status" value="1"/>
</dbReference>
<dbReference type="OrthoDB" id="6513042at2759"/>
<dbReference type="Pfam" id="PF13087">
    <property type="entry name" value="AAA_12"/>
    <property type="match status" value="1"/>
</dbReference>
<organism evidence="4 5">
    <name type="scientific">Thalictrum thalictroides</name>
    <name type="common">Rue-anemone</name>
    <name type="synonym">Anemone thalictroides</name>
    <dbReference type="NCBI Taxonomy" id="46969"/>
    <lineage>
        <taxon>Eukaryota</taxon>
        <taxon>Viridiplantae</taxon>
        <taxon>Streptophyta</taxon>
        <taxon>Embryophyta</taxon>
        <taxon>Tracheophyta</taxon>
        <taxon>Spermatophyta</taxon>
        <taxon>Magnoliopsida</taxon>
        <taxon>Ranunculales</taxon>
        <taxon>Ranunculaceae</taxon>
        <taxon>Thalictroideae</taxon>
        <taxon>Thalictrum</taxon>
    </lineage>
</organism>
<proteinExistence type="predicted"/>
<gene>
    <name evidence="4" type="ORF">FRX31_017275</name>
</gene>
<reference evidence="4 5" key="1">
    <citation type="submission" date="2020-06" db="EMBL/GenBank/DDBJ databases">
        <title>Transcriptomic and genomic resources for Thalictrum thalictroides and T. hernandezii: Facilitating candidate gene discovery in an emerging model plant lineage.</title>
        <authorList>
            <person name="Arias T."/>
            <person name="Riano-Pachon D.M."/>
            <person name="Di Stilio V.S."/>
        </authorList>
    </citation>
    <scope>NUCLEOTIDE SEQUENCE [LARGE SCALE GENOMIC DNA]</scope>
    <source>
        <strain evidence="5">cv. WT478/WT964</strain>
        <tissue evidence="4">Leaves</tissue>
    </source>
</reference>
<evidence type="ECO:0000313" key="4">
    <source>
        <dbReference type="EMBL" id="KAF5193138.1"/>
    </source>
</evidence>
<keyword evidence="4" id="KW-0378">Hydrolase</keyword>
<comment type="caution">
    <text evidence="4">The sequence shown here is derived from an EMBL/GenBank/DDBJ whole genome shotgun (WGS) entry which is preliminary data.</text>
</comment>
<dbReference type="InterPro" id="IPR047187">
    <property type="entry name" value="SF1_C_Upf1"/>
</dbReference>
<dbReference type="PANTHER" id="PTHR10887:SF525">
    <property type="entry name" value="P-LOOP CONTAINING NUCLEOSIDE TRIPHOSPHATE HYDROLASES SUPERFAMILY PROTEIN"/>
    <property type="match status" value="1"/>
</dbReference>
<evidence type="ECO:0000313" key="5">
    <source>
        <dbReference type="Proteomes" id="UP000554482"/>
    </source>
</evidence>
<dbReference type="SUPFAM" id="SSF52540">
    <property type="entry name" value="P-loop containing nucleoside triphosphate hydrolases"/>
    <property type="match status" value="1"/>
</dbReference>
<keyword evidence="5" id="KW-1185">Reference proteome</keyword>
<name>A0A7J6W8I0_THATH</name>
<dbReference type="GO" id="GO:0016787">
    <property type="term" value="F:hydrolase activity"/>
    <property type="evidence" value="ECO:0007669"/>
    <property type="project" value="UniProtKB-KW"/>
</dbReference>
<dbReference type="Proteomes" id="UP000554482">
    <property type="component" value="Unassembled WGS sequence"/>
</dbReference>
<evidence type="ECO:0000259" key="2">
    <source>
        <dbReference type="Pfam" id="PF13086"/>
    </source>
</evidence>
<dbReference type="Gene3D" id="3.40.50.300">
    <property type="entry name" value="P-loop containing nucleotide triphosphate hydrolases"/>
    <property type="match status" value="2"/>
</dbReference>
<dbReference type="PANTHER" id="PTHR10887">
    <property type="entry name" value="DNA2/NAM7 HELICASE FAMILY"/>
    <property type="match status" value="1"/>
</dbReference>
<feature type="region of interest" description="Disordered" evidence="1">
    <location>
        <begin position="362"/>
        <end position="394"/>
    </location>
</feature>
<protein>
    <submittedName>
        <fullName evidence="4">P-loop containing nucleoside triphosphate hydrolases superfamily protein</fullName>
    </submittedName>
</protein>
<dbReference type="EMBL" id="JABWDY010020466">
    <property type="protein sequence ID" value="KAF5193138.1"/>
    <property type="molecule type" value="Genomic_DNA"/>
</dbReference>
<dbReference type="InterPro" id="IPR041677">
    <property type="entry name" value="DNA2/NAM7_AAA_11"/>
</dbReference>
<sequence>MQTAILRPSREQFPKYEEQPPAMPECFTANYVDHLHRSFNGPQLGAIQWAAMHTAAGTSSGMSKRQDPWPFTLVQGPPGTGKTHTVWGMLNVIHLVQYQHYYTALLKKLAPESYKQTSENNSDSVGTGSIDEVLQSMDQNLFRTMPRLCPKPRMLVCALSNAATDELLARVLDRRFIDGEMKVYRPDVARVGVDTQTRAAQAVSVERRTEQLLGKGREEIISWMHQLKNREAQLAQQIACLQRELTVAAVAGRSQGSIRDFPSRYFYQGRLTDSESVTNLPDEIYYKDNLLRPYVFYDVTHGRESHRGGSVSYQNIHEAQFCLRIYEHLQKTLKSLGANKVSVGIITPYKLQLKCLQRGPRHRHFDVHPDSKSGTPSEDDEKSNTTSISRNGGYRNFKPLIENSVDDAVQCTVNREI</sequence>